<keyword evidence="7" id="KW-1015">Disulfide bond</keyword>
<dbReference type="GO" id="GO:0046872">
    <property type="term" value="F:metal ion binding"/>
    <property type="evidence" value="ECO:0007669"/>
    <property type="project" value="UniProtKB-KW"/>
</dbReference>
<evidence type="ECO:0000313" key="11">
    <source>
        <dbReference type="EMBL" id="TLH64854.1"/>
    </source>
</evidence>
<dbReference type="PANTHER" id="PTHR10134">
    <property type="entry name" value="CYTOCHROME B-C1 COMPLEX SUBUNIT RIESKE, MITOCHONDRIAL"/>
    <property type="match status" value="1"/>
</dbReference>
<feature type="domain" description="Rieske" evidence="10">
    <location>
        <begin position="54"/>
        <end position="143"/>
    </location>
</feature>
<keyword evidence="4" id="KW-0479">Metal-binding</keyword>
<evidence type="ECO:0000256" key="6">
    <source>
        <dbReference type="ARBA" id="ARBA00023014"/>
    </source>
</evidence>
<dbReference type="InterPro" id="IPR005805">
    <property type="entry name" value="Rieske_Fe-S_prot_C"/>
</dbReference>
<comment type="function">
    <text evidence="1">Iron-sulfur subunit of the cytochrome bc1 complex, an essential component of the respiratory electron transport chain required for ATP synthesis. The bc1 complex catalyzes the oxidation of menaquinol and the reduction of cytochrome c in the respiratory chain. The bc1 complex operates through a Q-cycle mechanism that couples electron transfer to generation of the proton gradient that drives ATP synthesis.</text>
</comment>
<keyword evidence="5" id="KW-0408">Iron</keyword>
<dbReference type="GO" id="GO:0004497">
    <property type="term" value="F:monooxygenase activity"/>
    <property type="evidence" value="ECO:0007669"/>
    <property type="project" value="UniProtKB-ARBA"/>
</dbReference>
<dbReference type="AlphaFoldDB" id="A0AA94RBS8"/>
<evidence type="ECO:0000256" key="4">
    <source>
        <dbReference type="ARBA" id="ARBA00022723"/>
    </source>
</evidence>
<comment type="caution">
    <text evidence="11">The sequence shown here is derived from an EMBL/GenBank/DDBJ whole genome shotgun (WGS) entry which is preliminary data.</text>
</comment>
<dbReference type="PROSITE" id="PS51257">
    <property type="entry name" value="PROKAR_LIPOPROTEIN"/>
    <property type="match status" value="1"/>
</dbReference>
<dbReference type="InterPro" id="IPR017941">
    <property type="entry name" value="Rieske_2Fe-2S"/>
</dbReference>
<evidence type="ECO:0000313" key="12">
    <source>
        <dbReference type="Proteomes" id="UP000309984"/>
    </source>
</evidence>
<dbReference type="PRINTS" id="PR00162">
    <property type="entry name" value="RIESKE"/>
</dbReference>
<dbReference type="PROSITE" id="PS51296">
    <property type="entry name" value="RIESKE"/>
    <property type="match status" value="1"/>
</dbReference>
<accession>A0AA94RBS8</accession>
<dbReference type="GO" id="GO:0051537">
    <property type="term" value="F:2 iron, 2 sulfur cluster binding"/>
    <property type="evidence" value="ECO:0007669"/>
    <property type="project" value="UniProtKB-KW"/>
</dbReference>
<dbReference type="PROSITE" id="PS51318">
    <property type="entry name" value="TAT"/>
    <property type="match status" value="1"/>
</dbReference>
<dbReference type="GO" id="GO:0016705">
    <property type="term" value="F:oxidoreductase activity, acting on paired donors, with incorporation or reduction of molecular oxygen"/>
    <property type="evidence" value="ECO:0007669"/>
    <property type="project" value="UniProtKB-ARBA"/>
</dbReference>
<dbReference type="GO" id="GO:0016020">
    <property type="term" value="C:membrane"/>
    <property type="evidence" value="ECO:0007669"/>
    <property type="project" value="InterPro"/>
</dbReference>
<evidence type="ECO:0000256" key="7">
    <source>
        <dbReference type="ARBA" id="ARBA00023157"/>
    </source>
</evidence>
<keyword evidence="3" id="KW-0001">2Fe-2S</keyword>
<dbReference type="InterPro" id="IPR014349">
    <property type="entry name" value="Rieske_Fe-S_prot"/>
</dbReference>
<evidence type="ECO:0000256" key="2">
    <source>
        <dbReference type="ARBA" id="ARBA00015816"/>
    </source>
</evidence>
<comment type="cofactor">
    <cofactor evidence="9">
        <name>[2Fe-2S] cluster</name>
        <dbReference type="ChEBI" id="CHEBI:190135"/>
    </cofactor>
</comment>
<keyword evidence="12" id="KW-1185">Reference proteome</keyword>
<evidence type="ECO:0000256" key="1">
    <source>
        <dbReference type="ARBA" id="ARBA00002494"/>
    </source>
</evidence>
<dbReference type="InterPro" id="IPR006311">
    <property type="entry name" value="TAT_signal"/>
</dbReference>
<dbReference type="SUPFAM" id="SSF50022">
    <property type="entry name" value="ISP domain"/>
    <property type="match status" value="1"/>
</dbReference>
<proteinExistence type="predicted"/>
<evidence type="ECO:0000256" key="3">
    <source>
        <dbReference type="ARBA" id="ARBA00022714"/>
    </source>
</evidence>
<evidence type="ECO:0000259" key="10">
    <source>
        <dbReference type="PROSITE" id="PS51296"/>
    </source>
</evidence>
<dbReference type="Pfam" id="PF00355">
    <property type="entry name" value="Rieske"/>
    <property type="match status" value="1"/>
</dbReference>
<keyword evidence="6" id="KW-0411">Iron-sulfur</keyword>
<evidence type="ECO:0000256" key="5">
    <source>
        <dbReference type="ARBA" id="ARBA00023004"/>
    </source>
</evidence>
<reference evidence="11 12" key="1">
    <citation type="submission" date="2018-01" db="EMBL/GenBank/DDBJ databases">
        <title>Comparative genomics of Mycobacterium mucogenicum and Mycobacterium neoaurum clade members emphasizing tRNA and non-coding RNA.</title>
        <authorList>
            <person name="Behra P.R.K."/>
            <person name="Pettersson B.M.F."/>
            <person name="Das S."/>
            <person name="Dasgupta S."/>
            <person name="Kirsebom L.A."/>
        </authorList>
    </citation>
    <scope>NUCLEOTIDE SEQUENCE [LARGE SCALE GENOMIC DNA]</scope>
    <source>
        <strain evidence="11 12">DSM 45104</strain>
    </source>
</reference>
<dbReference type="InterPro" id="IPR036922">
    <property type="entry name" value="Rieske_2Fe-2S_sf"/>
</dbReference>
<sequence length="144" mass="14229">MMAEKVGRREVLAGTGIALGATVIAGCQTYGKPPAASQAPAPTPDGGTTPTADSALVKTSAVPVGSGVIIGEVVVTQPTAGVFKGMSAICTHQGCTVSEVVDGTIKCPCHGSKFNLDGSVAQGPAKKPLEAKTVKVQGDSIVLG</sequence>
<evidence type="ECO:0000256" key="9">
    <source>
        <dbReference type="ARBA" id="ARBA00034078"/>
    </source>
</evidence>
<evidence type="ECO:0000256" key="8">
    <source>
        <dbReference type="ARBA" id="ARBA00029586"/>
    </source>
</evidence>
<dbReference type="Proteomes" id="UP000309984">
    <property type="component" value="Unassembled WGS sequence"/>
</dbReference>
<organism evidence="11 12">
    <name type="scientific">Mycolicibacterium phocaicum</name>
    <dbReference type="NCBI Taxonomy" id="319706"/>
    <lineage>
        <taxon>Bacteria</taxon>
        <taxon>Bacillati</taxon>
        <taxon>Actinomycetota</taxon>
        <taxon>Actinomycetes</taxon>
        <taxon>Mycobacteriales</taxon>
        <taxon>Mycobacteriaceae</taxon>
        <taxon>Mycolicibacterium</taxon>
    </lineage>
</organism>
<dbReference type="EMBL" id="POTM01000047">
    <property type="protein sequence ID" value="TLH64854.1"/>
    <property type="molecule type" value="Genomic_DNA"/>
</dbReference>
<name>A0AA94RBS8_9MYCO</name>
<gene>
    <name evidence="11" type="ORF">C1S79_19020</name>
</gene>
<protein>
    <recommendedName>
        <fullName evidence="2">Cytochrome bc1 complex Rieske iron-sulfur subunit</fullName>
    </recommendedName>
    <alternativeName>
        <fullName evidence="8">Cytochrome bc1 reductase complex subunit QcrA</fullName>
    </alternativeName>
</protein>
<dbReference type="CDD" id="cd03467">
    <property type="entry name" value="Rieske"/>
    <property type="match status" value="1"/>
</dbReference>
<dbReference type="Gene3D" id="2.102.10.10">
    <property type="entry name" value="Rieske [2Fe-2S] iron-sulphur domain"/>
    <property type="match status" value="1"/>
</dbReference>